<proteinExistence type="predicted"/>
<dbReference type="PATRIC" id="fig|1293598.4.peg.2474"/>
<dbReference type="Proteomes" id="UP000050969">
    <property type="component" value="Unassembled WGS sequence"/>
</dbReference>
<dbReference type="STRING" id="1293598.IV56_GL002373"/>
<sequence>MLKWQGYYLSDHTSALKAEAKDAEQMWHQQIPAPMLPAHIKTILEQAQTKQQTVIIYTNITDLEQRFQVPLIGRIQGWENQMLYLGDANFVAITDIRAVMIDSTD</sequence>
<protein>
    <recommendedName>
        <fullName evidence="3">YolD-like protein</fullName>
    </recommendedName>
</protein>
<evidence type="ECO:0008006" key="3">
    <source>
        <dbReference type="Google" id="ProtNLM"/>
    </source>
</evidence>
<organism evidence="1 2">
    <name type="scientific">Lacticaseibacillus saniviri JCM 17471 = DSM 24301</name>
    <dbReference type="NCBI Taxonomy" id="1293598"/>
    <lineage>
        <taxon>Bacteria</taxon>
        <taxon>Bacillati</taxon>
        <taxon>Bacillota</taxon>
        <taxon>Bacilli</taxon>
        <taxon>Lactobacillales</taxon>
        <taxon>Lactobacillaceae</taxon>
        <taxon>Lacticaseibacillus</taxon>
    </lineage>
</organism>
<keyword evidence="2" id="KW-1185">Reference proteome</keyword>
<accession>A0A0R2MVI0</accession>
<reference evidence="1 2" key="1">
    <citation type="journal article" date="2015" name="Genome Announc.">
        <title>Expanding the biotechnology potential of lactobacilli through comparative genomics of 213 strains and associated genera.</title>
        <authorList>
            <person name="Sun Z."/>
            <person name="Harris H.M."/>
            <person name="McCann A."/>
            <person name="Guo C."/>
            <person name="Argimon S."/>
            <person name="Zhang W."/>
            <person name="Yang X."/>
            <person name="Jeffery I.B."/>
            <person name="Cooney J.C."/>
            <person name="Kagawa T.F."/>
            <person name="Liu W."/>
            <person name="Song Y."/>
            <person name="Salvetti E."/>
            <person name="Wrobel A."/>
            <person name="Rasinkangas P."/>
            <person name="Parkhill J."/>
            <person name="Rea M.C."/>
            <person name="O'Sullivan O."/>
            <person name="Ritari J."/>
            <person name="Douillard F.P."/>
            <person name="Paul Ross R."/>
            <person name="Yang R."/>
            <person name="Briner A.E."/>
            <person name="Felis G.E."/>
            <person name="de Vos W.M."/>
            <person name="Barrangou R."/>
            <person name="Klaenhammer T.R."/>
            <person name="Caufield P.W."/>
            <person name="Cui Y."/>
            <person name="Zhang H."/>
            <person name="O'Toole P.W."/>
        </authorList>
    </citation>
    <scope>NUCLEOTIDE SEQUENCE [LARGE SCALE GENOMIC DNA]</scope>
    <source>
        <strain evidence="1 2">DSM 24301</strain>
    </source>
</reference>
<evidence type="ECO:0000313" key="1">
    <source>
        <dbReference type="EMBL" id="KRO15603.1"/>
    </source>
</evidence>
<comment type="caution">
    <text evidence="1">The sequence shown here is derived from an EMBL/GenBank/DDBJ whole genome shotgun (WGS) entry which is preliminary data.</text>
</comment>
<dbReference type="EMBL" id="JQCE01000064">
    <property type="protein sequence ID" value="KRO15603.1"/>
    <property type="molecule type" value="Genomic_DNA"/>
</dbReference>
<evidence type="ECO:0000313" key="2">
    <source>
        <dbReference type="Proteomes" id="UP000050969"/>
    </source>
</evidence>
<gene>
    <name evidence="1" type="ORF">IV56_GL002373</name>
</gene>
<name>A0A0R2MVI0_9LACO</name>
<dbReference type="AlphaFoldDB" id="A0A0R2MVI0"/>